<dbReference type="SMART" id="SM00093">
    <property type="entry name" value="SERPIN"/>
    <property type="match status" value="1"/>
</dbReference>
<comment type="subcellular location">
    <subcellularLocation>
        <location evidence="1">Secreted</location>
    </subcellularLocation>
</comment>
<dbReference type="EMBL" id="CAXIEN010000631">
    <property type="protein sequence ID" value="CAL1301189.1"/>
    <property type="molecule type" value="Genomic_DNA"/>
</dbReference>
<evidence type="ECO:0000256" key="7">
    <source>
        <dbReference type="ARBA" id="ARBA00023180"/>
    </source>
</evidence>
<dbReference type="Gene3D" id="3.30.497.10">
    <property type="entry name" value="Antithrombin, subunit I, domain 2"/>
    <property type="match status" value="1"/>
</dbReference>
<keyword evidence="4" id="KW-0646">Protease inhibitor</keyword>
<accession>A0AAV2C0H9</accession>
<comment type="caution">
    <text evidence="10">The sequence shown here is derived from an EMBL/GenBank/DDBJ whole genome shotgun (WGS) entry which is preliminary data.</text>
</comment>
<dbReference type="GO" id="GO:0004867">
    <property type="term" value="F:serine-type endopeptidase inhibitor activity"/>
    <property type="evidence" value="ECO:0007669"/>
    <property type="project" value="UniProtKB-KW"/>
</dbReference>
<dbReference type="PANTHER" id="PTHR11461:SF211">
    <property type="entry name" value="GH10112P-RELATED"/>
    <property type="match status" value="1"/>
</dbReference>
<evidence type="ECO:0000256" key="5">
    <source>
        <dbReference type="ARBA" id="ARBA00022729"/>
    </source>
</evidence>
<reference evidence="10 11" key="1">
    <citation type="submission" date="2024-04" db="EMBL/GenBank/DDBJ databases">
        <authorList>
            <person name="Rising A."/>
            <person name="Reimegard J."/>
            <person name="Sonavane S."/>
            <person name="Akerstrom W."/>
            <person name="Nylinder S."/>
            <person name="Hedman E."/>
            <person name="Kallberg Y."/>
        </authorList>
    </citation>
    <scope>NUCLEOTIDE SEQUENCE [LARGE SCALE GENOMIC DNA]</scope>
</reference>
<dbReference type="SUPFAM" id="SSF56574">
    <property type="entry name" value="Serpins"/>
    <property type="match status" value="1"/>
</dbReference>
<evidence type="ECO:0000256" key="8">
    <source>
        <dbReference type="RuleBase" id="RU000411"/>
    </source>
</evidence>
<keyword evidence="5" id="KW-0732">Signal</keyword>
<name>A0AAV2C0H9_9ARAC</name>
<dbReference type="AlphaFoldDB" id="A0AAV2C0H9"/>
<evidence type="ECO:0000256" key="1">
    <source>
        <dbReference type="ARBA" id="ARBA00004613"/>
    </source>
</evidence>
<dbReference type="Pfam" id="PF00079">
    <property type="entry name" value="Serpin"/>
    <property type="match status" value="1"/>
</dbReference>
<feature type="domain" description="Serpin" evidence="9">
    <location>
        <begin position="31"/>
        <end position="390"/>
    </location>
</feature>
<evidence type="ECO:0000256" key="3">
    <source>
        <dbReference type="ARBA" id="ARBA00022525"/>
    </source>
</evidence>
<protein>
    <recommendedName>
        <fullName evidence="9">Serpin domain-containing protein</fullName>
    </recommendedName>
</protein>
<dbReference type="FunFam" id="3.30.497.10:FF:000031">
    <property type="entry name" value="Putative salivary serpin"/>
    <property type="match status" value="1"/>
</dbReference>
<sequence length="390" mass="44485">METPTLTTMSKESGKKASFLNVAEANNYLGLNLFKLLSKEKGNFFISPFSLSAAFAMLFYGAEKETSEEMINVLGYNIAKIKDEELKLSYQKLLDEIEKSPDSYILTVANSVVSQNKFPFREEYKSLLNEFFKACFWEVNFGGEIGKSIQLINEWVSEKTQKMIPKFLKALSPVTVMVLLNAVYFKGFWMNQFNKKETTREKFNIKGKKNNYKKVEMMHIKEGFSFLWNQSYKALELPYKGGDISMLILLPHLADGLEELERSLSYNFLQDLKDNMRKTKVNVAIPKFKIDYSKSLKEAFENLGVRKVFTEAAELGGLTEEPNGLYASDVIHQAVIEVNEEGSEASAATAIPIGRSLSLPPEFIADHPFMFIIYNVKNNMIFFMGKVEEL</sequence>
<keyword evidence="6" id="KW-0722">Serine protease inhibitor</keyword>
<evidence type="ECO:0000313" key="10">
    <source>
        <dbReference type="EMBL" id="CAL1301189.1"/>
    </source>
</evidence>
<gene>
    <name evidence="10" type="ORF">LARSCL_LOCUS22366</name>
</gene>
<evidence type="ECO:0000259" key="9">
    <source>
        <dbReference type="SMART" id="SM00093"/>
    </source>
</evidence>
<evidence type="ECO:0000313" key="11">
    <source>
        <dbReference type="Proteomes" id="UP001497382"/>
    </source>
</evidence>
<dbReference type="InterPro" id="IPR036186">
    <property type="entry name" value="Serpin_sf"/>
</dbReference>
<evidence type="ECO:0000256" key="6">
    <source>
        <dbReference type="ARBA" id="ARBA00022900"/>
    </source>
</evidence>
<comment type="similarity">
    <text evidence="2 8">Belongs to the serpin family.</text>
</comment>
<dbReference type="InterPro" id="IPR042178">
    <property type="entry name" value="Serpin_sf_1"/>
</dbReference>
<keyword evidence="3" id="KW-0964">Secreted</keyword>
<keyword evidence="11" id="KW-1185">Reference proteome</keyword>
<organism evidence="10 11">
    <name type="scientific">Larinioides sclopetarius</name>
    <dbReference type="NCBI Taxonomy" id="280406"/>
    <lineage>
        <taxon>Eukaryota</taxon>
        <taxon>Metazoa</taxon>
        <taxon>Ecdysozoa</taxon>
        <taxon>Arthropoda</taxon>
        <taxon>Chelicerata</taxon>
        <taxon>Arachnida</taxon>
        <taxon>Araneae</taxon>
        <taxon>Araneomorphae</taxon>
        <taxon>Entelegynae</taxon>
        <taxon>Araneoidea</taxon>
        <taxon>Araneidae</taxon>
        <taxon>Larinioides</taxon>
    </lineage>
</organism>
<dbReference type="InterPro" id="IPR042185">
    <property type="entry name" value="Serpin_sf_2"/>
</dbReference>
<dbReference type="PANTHER" id="PTHR11461">
    <property type="entry name" value="SERINE PROTEASE INHIBITOR, SERPIN"/>
    <property type="match status" value="1"/>
</dbReference>
<dbReference type="InterPro" id="IPR000215">
    <property type="entry name" value="Serpin_fam"/>
</dbReference>
<dbReference type="GO" id="GO:0005615">
    <property type="term" value="C:extracellular space"/>
    <property type="evidence" value="ECO:0007669"/>
    <property type="project" value="InterPro"/>
</dbReference>
<dbReference type="Gene3D" id="2.30.39.10">
    <property type="entry name" value="Alpha-1-antitrypsin, domain 1"/>
    <property type="match status" value="1"/>
</dbReference>
<evidence type="ECO:0000256" key="4">
    <source>
        <dbReference type="ARBA" id="ARBA00022690"/>
    </source>
</evidence>
<dbReference type="Proteomes" id="UP001497382">
    <property type="component" value="Unassembled WGS sequence"/>
</dbReference>
<dbReference type="InterPro" id="IPR023796">
    <property type="entry name" value="Serpin_dom"/>
</dbReference>
<dbReference type="InterPro" id="IPR023795">
    <property type="entry name" value="Serpin_CS"/>
</dbReference>
<keyword evidence="7" id="KW-0325">Glycoprotein</keyword>
<dbReference type="CDD" id="cd19577">
    <property type="entry name" value="serpinJ_IRS-2-like"/>
    <property type="match status" value="1"/>
</dbReference>
<evidence type="ECO:0000256" key="2">
    <source>
        <dbReference type="ARBA" id="ARBA00009500"/>
    </source>
</evidence>
<dbReference type="PROSITE" id="PS00284">
    <property type="entry name" value="SERPIN"/>
    <property type="match status" value="1"/>
</dbReference>
<proteinExistence type="inferred from homology"/>